<dbReference type="PANTHER" id="PTHR14614:SF132">
    <property type="entry name" value="PROTEIN-LYSINE METHYLTRANSFERASE C42C1.13"/>
    <property type="match status" value="1"/>
</dbReference>
<dbReference type="GO" id="GO:0005829">
    <property type="term" value="C:cytosol"/>
    <property type="evidence" value="ECO:0007669"/>
    <property type="project" value="TreeGrafter"/>
</dbReference>
<dbReference type="Gene3D" id="3.40.50.150">
    <property type="entry name" value="Vaccinia Virus protein VP39"/>
    <property type="match status" value="1"/>
</dbReference>
<reference evidence="1" key="1">
    <citation type="submission" date="2016-08" db="EMBL/GenBank/DDBJ databases">
        <authorList>
            <person name="Yan J."/>
        </authorList>
    </citation>
    <scope>NUCLEOTIDE SEQUENCE</scope>
    <source>
        <strain evidence="1">CSS-01s</strain>
    </source>
</reference>
<dbReference type="InterPro" id="IPR019410">
    <property type="entry name" value="Methyltransf_16"/>
</dbReference>
<proteinExistence type="predicted"/>
<accession>A0A8H7MAU4</accession>
<dbReference type="InterPro" id="IPR029063">
    <property type="entry name" value="SAM-dependent_MTases_sf"/>
</dbReference>
<comment type="caution">
    <text evidence="1">The sequence shown here is derived from an EMBL/GenBank/DDBJ whole genome shotgun (WGS) entry which is preliminary data.</text>
</comment>
<dbReference type="EMBL" id="MDYX01000037">
    <property type="protein sequence ID" value="KAF9629933.1"/>
    <property type="molecule type" value="Genomic_DNA"/>
</dbReference>
<sequence>MRYIRFLKVPKTDGKTITALITVTSDLGEDFLAADVALAATIRSPEYNGDIFLRKSIKWTAGMRALPLTFDVRHCDLDWPVVVHVGPKSNQVSDRFERQNNNPELPSLISAWSSILDAPAGIKEAEKKVERRFTPLSNRTLSIWEETGDSIARHIWSVFLLFGFSVPTLTRARDAGVGMAAFFDKTIAMQYDSLPILDSTLSSATYKKLHVLELGTGCGIVGISLAQIIPDCEVTLTDLPEAREIAEKNIEGMNPAMSSSATFVPLDWDEELPQVVRERQYDLVIISDCTYNPDSSPALVNTLKALAARSPKAIIVMGMKVRHESEAIFFELMKKGGFIQAVQTRQPLPRDDADFSLSGNIDIYIYHSAYRPRSPRDPRNVLDRSPISF</sequence>
<gene>
    <name evidence="1" type="ORF">BFW01_g114</name>
</gene>
<dbReference type="SUPFAM" id="SSF53335">
    <property type="entry name" value="S-adenosyl-L-methionine-dependent methyltransferases"/>
    <property type="match status" value="1"/>
</dbReference>
<organism evidence="1 2">
    <name type="scientific">Lasiodiplodia theobromae</name>
    <dbReference type="NCBI Taxonomy" id="45133"/>
    <lineage>
        <taxon>Eukaryota</taxon>
        <taxon>Fungi</taxon>
        <taxon>Dikarya</taxon>
        <taxon>Ascomycota</taxon>
        <taxon>Pezizomycotina</taxon>
        <taxon>Dothideomycetes</taxon>
        <taxon>Dothideomycetes incertae sedis</taxon>
        <taxon>Botryosphaeriales</taxon>
        <taxon>Botryosphaeriaceae</taxon>
        <taxon>Lasiodiplodia</taxon>
    </lineage>
</organism>
<dbReference type="AlphaFoldDB" id="A0A8H7MAU4"/>
<evidence type="ECO:0000313" key="2">
    <source>
        <dbReference type="Proteomes" id="UP000627934"/>
    </source>
</evidence>
<evidence type="ECO:0000313" key="1">
    <source>
        <dbReference type="EMBL" id="KAF9629933.1"/>
    </source>
</evidence>
<name>A0A8H7MAU4_9PEZI</name>
<dbReference type="Proteomes" id="UP000627934">
    <property type="component" value="Unassembled WGS sequence"/>
</dbReference>
<reference evidence="1" key="2">
    <citation type="journal article" date="2018" name="DNA Res.">
        <title>Comparative genome and transcriptome analyses reveal adaptations to opportunistic infections in woody plant degrading pathogens of Botryosphaeriaceae.</title>
        <authorList>
            <person name="Yan J.Y."/>
            <person name="Zhao W.S."/>
            <person name="Chen Z."/>
            <person name="Xing Q.K."/>
            <person name="Zhang W."/>
            <person name="Chethana K.W.T."/>
            <person name="Xue M.F."/>
            <person name="Xu J.P."/>
            <person name="Phillips A.J.L."/>
            <person name="Wang Y."/>
            <person name="Liu J.H."/>
            <person name="Liu M."/>
            <person name="Zhou Y."/>
            <person name="Jayawardena R.S."/>
            <person name="Manawasinghe I.S."/>
            <person name="Huang J.B."/>
            <person name="Qiao G.H."/>
            <person name="Fu C.Y."/>
            <person name="Guo F.F."/>
            <person name="Dissanayake A.J."/>
            <person name="Peng Y.L."/>
            <person name="Hyde K.D."/>
            <person name="Li X.H."/>
        </authorList>
    </citation>
    <scope>NUCLEOTIDE SEQUENCE</scope>
    <source>
        <strain evidence="1">CSS-01s</strain>
    </source>
</reference>
<dbReference type="GO" id="GO:0008757">
    <property type="term" value="F:S-adenosylmethionine-dependent methyltransferase activity"/>
    <property type="evidence" value="ECO:0007669"/>
    <property type="project" value="UniProtKB-ARBA"/>
</dbReference>
<dbReference type="PANTHER" id="PTHR14614">
    <property type="entry name" value="HEPATOCELLULAR CARCINOMA-ASSOCIATED ANTIGEN"/>
    <property type="match status" value="1"/>
</dbReference>
<protein>
    <submittedName>
        <fullName evidence="1">Nicotinamide N-methyltransferase</fullName>
    </submittedName>
</protein>
<dbReference type="Pfam" id="PF10294">
    <property type="entry name" value="Methyltransf_16"/>
    <property type="match status" value="1"/>
</dbReference>
<dbReference type="CDD" id="cd02440">
    <property type="entry name" value="AdoMet_MTases"/>
    <property type="match status" value="1"/>
</dbReference>